<dbReference type="PANTHER" id="PTHR33064:SF29">
    <property type="entry name" value="PEPTIDASE A2 DOMAIN-CONTAINING PROTEIN-RELATED"/>
    <property type="match status" value="1"/>
</dbReference>
<dbReference type="Proteomes" id="UP000269221">
    <property type="component" value="Unassembled WGS sequence"/>
</dbReference>
<reference evidence="2 3" key="1">
    <citation type="submission" date="2018-07" db="EMBL/GenBank/DDBJ databases">
        <title>A high quality draft genome assembly of the barn swallow (H. rustica rustica).</title>
        <authorList>
            <person name="Formenti G."/>
            <person name="Chiara M."/>
            <person name="Poveda L."/>
            <person name="Francoijs K.-J."/>
            <person name="Bonisoli-Alquati A."/>
            <person name="Canova L."/>
            <person name="Gianfranceschi L."/>
            <person name="Horner D.S."/>
            <person name="Saino N."/>
        </authorList>
    </citation>
    <scope>NUCLEOTIDE SEQUENCE [LARGE SCALE GENOMIC DNA]</scope>
    <source>
        <strain evidence="2">Chelidonia</strain>
        <tissue evidence="2">Blood</tissue>
    </source>
</reference>
<evidence type="ECO:0000259" key="1">
    <source>
        <dbReference type="Pfam" id="PF17919"/>
    </source>
</evidence>
<proteinExistence type="predicted"/>
<gene>
    <name evidence="2" type="ORF">DUI87_03226</name>
</gene>
<dbReference type="AlphaFoldDB" id="A0A3M0L2Y4"/>
<comment type="caution">
    <text evidence="2">The sequence shown here is derived from an EMBL/GenBank/DDBJ whole genome shotgun (WGS) entry which is preliminary data.</text>
</comment>
<dbReference type="FunFam" id="3.30.70.270:FF:000020">
    <property type="entry name" value="Transposon Tf2-6 polyprotein-like Protein"/>
    <property type="match status" value="2"/>
</dbReference>
<dbReference type="InterPro" id="IPR051320">
    <property type="entry name" value="Viral_Replic_Matur_Polypro"/>
</dbReference>
<name>A0A3M0L2Y4_HIRRU</name>
<accession>A0A3M0L2Y4</accession>
<dbReference type="PANTHER" id="PTHR33064">
    <property type="entry name" value="POL PROTEIN"/>
    <property type="match status" value="1"/>
</dbReference>
<keyword evidence="3" id="KW-1185">Reference proteome</keyword>
<evidence type="ECO:0000313" key="2">
    <source>
        <dbReference type="EMBL" id="RMC19663.1"/>
    </source>
</evidence>
<dbReference type="InterPro" id="IPR043502">
    <property type="entry name" value="DNA/RNA_pol_sf"/>
</dbReference>
<dbReference type="InterPro" id="IPR041577">
    <property type="entry name" value="RT_RNaseH_2"/>
</dbReference>
<dbReference type="SUPFAM" id="SSF58069">
    <property type="entry name" value="Virus ectodomain"/>
    <property type="match status" value="1"/>
</dbReference>
<feature type="domain" description="Reverse transcriptase/retrotransposon-derived protein RNase H-like" evidence="1">
    <location>
        <begin position="818"/>
        <end position="903"/>
    </location>
</feature>
<evidence type="ECO:0000313" key="3">
    <source>
        <dbReference type="Proteomes" id="UP000269221"/>
    </source>
</evidence>
<sequence>MGGYKVSREKAQIAQQTVIYLGCEISQGQRKLGTNRIQAICAIPEPQNLHELRVFLGMAGWCRLCIMDYELIAKPLYEAQKMQPFTWGKPQKEAFLTLKEALTTAPALELPDLSKDFQLFVHERLRLALRVLTQCAVGKNGSTLAGTSVLSPFLHIGSVIALAAMIYKKSAVQLFERHLCLYILTFGFVPAKITNQLVVAHMTKSEIALHLDPNGYRVNGLGQQGRRIIKSLLRQLVVEATGEQLPPDPDWVVACIFDHQGPLGLLELSQDLHEWQEKECPQCQGVIVTEVSCGVCGAQFERETPKLWREGGLCDHCYSGTLGAFYQAAQVVLRIPNPFPDDFVGVEDWRFAQCRPLRERYAGIDIALGYGMQEDQLTTLHKMKREVQAETQVIKVSNAIRAENVMIGLVKDFAKMQNTSRITACLPIPKAARDPISWGIITPKLPEIRKNKTITCKQVPESRQVVKETWTIIGYEWMRPLRKQDCILSHGKVGQIIEWWVTDHDLAKWECFLPHYKKIKENITETTLVWKCEEKDWKSQIEPWNSAWSLSILKKFQYMANTPWCIKWEGSENETDPVIMNTATSSRMKADEVRTRREVPDQDETWQEPSSGVKFGWALESLLSPVANYRNREMLYKLTGQVDRLARVTREGFKELNMQLQATTKMTVQNRLALDMLLLKEHGVCGFLKGQIDHCCIHIPNVTADEEYDISQLKQIEHEAEEEEKHLTMSWLDKIFKGLGWNGQAQEIQFLGVKWQDRRRQISTEVINKIIAMSPPTNKKETQAFPGAIGFWRMHIPEYSQIVSPLYLVTHKKNDFHWGPEQQQAFAQIKQEMAHAVALGPVRTGPEVKNVLYSAAGNNGLSWSLWQKVPGETRGRPLGFWSRSYRGSETNYTPTEKEIWATYCGGAELFY</sequence>
<dbReference type="Gene3D" id="1.10.287.210">
    <property type="match status" value="1"/>
</dbReference>
<dbReference type="EMBL" id="QRBI01000094">
    <property type="protein sequence ID" value="RMC19663.1"/>
    <property type="molecule type" value="Genomic_DNA"/>
</dbReference>
<organism evidence="2 3">
    <name type="scientific">Hirundo rustica rustica</name>
    <dbReference type="NCBI Taxonomy" id="333673"/>
    <lineage>
        <taxon>Eukaryota</taxon>
        <taxon>Metazoa</taxon>
        <taxon>Chordata</taxon>
        <taxon>Craniata</taxon>
        <taxon>Vertebrata</taxon>
        <taxon>Euteleostomi</taxon>
        <taxon>Archelosauria</taxon>
        <taxon>Archosauria</taxon>
        <taxon>Dinosauria</taxon>
        <taxon>Saurischia</taxon>
        <taxon>Theropoda</taxon>
        <taxon>Coelurosauria</taxon>
        <taxon>Aves</taxon>
        <taxon>Neognathae</taxon>
        <taxon>Neoaves</taxon>
        <taxon>Telluraves</taxon>
        <taxon>Australaves</taxon>
        <taxon>Passeriformes</taxon>
        <taxon>Sylvioidea</taxon>
        <taxon>Hirundinidae</taxon>
        <taxon>Hirundo</taxon>
    </lineage>
</organism>
<dbReference type="OrthoDB" id="8949317at2759"/>
<dbReference type="Pfam" id="PF17919">
    <property type="entry name" value="RT_RNaseH_2"/>
    <property type="match status" value="1"/>
</dbReference>
<dbReference type="Gene3D" id="3.30.70.270">
    <property type="match status" value="2"/>
</dbReference>
<dbReference type="SUPFAM" id="SSF56672">
    <property type="entry name" value="DNA/RNA polymerases"/>
    <property type="match status" value="2"/>
</dbReference>
<dbReference type="STRING" id="333673.A0A3M0L2Y4"/>
<dbReference type="InterPro" id="IPR043128">
    <property type="entry name" value="Rev_trsase/Diguanyl_cyclase"/>
</dbReference>
<protein>
    <recommendedName>
        <fullName evidence="1">Reverse transcriptase/retrotransposon-derived protein RNase H-like domain-containing protein</fullName>
    </recommendedName>
</protein>